<dbReference type="eggNOG" id="COG1695">
    <property type="taxonomic scope" value="Bacteria"/>
</dbReference>
<feature type="domain" description="Transcription regulator PadR C-terminal" evidence="3">
    <location>
        <begin position="96"/>
        <end position="169"/>
    </location>
</feature>
<evidence type="ECO:0000259" key="3">
    <source>
        <dbReference type="Pfam" id="PF10400"/>
    </source>
</evidence>
<dbReference type="OrthoDB" id="9783723at2"/>
<evidence type="ECO:0000313" key="4">
    <source>
        <dbReference type="EMBL" id="CCB89490.1"/>
    </source>
</evidence>
<dbReference type="Pfam" id="PF03551">
    <property type="entry name" value="PadR"/>
    <property type="match status" value="1"/>
</dbReference>
<dbReference type="Proteomes" id="UP000000496">
    <property type="component" value="Chromosome gsn.131"/>
</dbReference>
<keyword evidence="5" id="KW-1185">Reference proteome</keyword>
<accession>F8L9F7</accession>
<keyword evidence="1" id="KW-0175">Coiled coil</keyword>
<dbReference type="STRING" id="331113.SNE_A16130"/>
<dbReference type="Pfam" id="PF10400">
    <property type="entry name" value="Vir_act_alpha_C"/>
    <property type="match status" value="1"/>
</dbReference>
<dbReference type="PANTHER" id="PTHR43252">
    <property type="entry name" value="TRANSCRIPTIONAL REGULATOR YQJI"/>
    <property type="match status" value="1"/>
</dbReference>
<dbReference type="EMBL" id="FR872582">
    <property type="protein sequence ID" value="CCB89490.1"/>
    <property type="molecule type" value="Genomic_DNA"/>
</dbReference>
<dbReference type="AlphaFoldDB" id="F8L9F7"/>
<evidence type="ECO:0000259" key="2">
    <source>
        <dbReference type="Pfam" id="PF03551"/>
    </source>
</evidence>
<evidence type="ECO:0000256" key="1">
    <source>
        <dbReference type="SAM" id="Coils"/>
    </source>
</evidence>
<feature type="coiled-coil region" evidence="1">
    <location>
        <begin position="106"/>
        <end position="143"/>
    </location>
</feature>
<name>F8L9F7_SIMNZ</name>
<dbReference type="SUPFAM" id="SSF46785">
    <property type="entry name" value="Winged helix' DNA-binding domain"/>
    <property type="match status" value="1"/>
</dbReference>
<evidence type="ECO:0000313" key="5">
    <source>
        <dbReference type="Proteomes" id="UP000000496"/>
    </source>
</evidence>
<protein>
    <submittedName>
        <fullName evidence="4">Negative transcription regulator padR</fullName>
    </submittedName>
</protein>
<dbReference type="RefSeq" id="WP_013943956.1">
    <property type="nucleotide sequence ID" value="NC_015713.1"/>
</dbReference>
<dbReference type="KEGG" id="sng:SNE_A16130"/>
<dbReference type="Gene3D" id="6.10.140.190">
    <property type="match status" value="1"/>
</dbReference>
<dbReference type="InterPro" id="IPR036388">
    <property type="entry name" value="WH-like_DNA-bd_sf"/>
</dbReference>
<reference evidence="4 5" key="2">
    <citation type="journal article" date="2011" name="Mol. Biol. Evol.">
        <title>Unity in variety--the pan-genome of the Chlamydiae.</title>
        <authorList>
            <person name="Collingro A."/>
            <person name="Tischler P."/>
            <person name="Weinmaier T."/>
            <person name="Penz T."/>
            <person name="Heinz E."/>
            <person name="Brunham R.C."/>
            <person name="Read T.D."/>
            <person name="Bavoil P.M."/>
            <person name="Sachse K."/>
            <person name="Kahane S."/>
            <person name="Friedman M.G."/>
            <person name="Rattei T."/>
            <person name="Myers G.S."/>
            <person name="Horn M."/>
        </authorList>
    </citation>
    <scope>NUCLEOTIDE SEQUENCE [LARGE SCALE GENOMIC DNA]</scope>
    <source>
        <strain evidence="5">ATCC VR-1471 / Z</strain>
    </source>
</reference>
<proteinExistence type="predicted"/>
<dbReference type="InterPro" id="IPR036390">
    <property type="entry name" value="WH_DNA-bd_sf"/>
</dbReference>
<dbReference type="PANTHER" id="PTHR43252:SF6">
    <property type="entry name" value="NEGATIVE TRANSCRIPTION REGULATOR PADR"/>
    <property type="match status" value="1"/>
</dbReference>
<dbReference type="InterPro" id="IPR018309">
    <property type="entry name" value="Tscrpt_reg_PadR_C"/>
</dbReference>
<reference key="1">
    <citation type="journal article" date="2011" name="Mol. Biol. Evol.">
        <title>Unity in variety -- the pan-genome of the Chlamydiae.</title>
        <authorList>
            <person name="Collingro A."/>
            <person name="Tischler P."/>
            <person name="Weinmaier T."/>
            <person name="Penz T."/>
            <person name="Heinz E."/>
            <person name="Brunham R.C."/>
            <person name="Read T.D."/>
            <person name="Bavoil P.M."/>
            <person name="Sachse K."/>
            <person name="Kahane S."/>
            <person name="Friedman M.G."/>
            <person name="Rattei T."/>
            <person name="Myers G.S.A."/>
            <person name="Horn M."/>
        </authorList>
    </citation>
    <scope>NUCLEOTIDE SEQUENCE</scope>
    <source>
        <strain>Z</strain>
    </source>
</reference>
<dbReference type="InterPro" id="IPR005149">
    <property type="entry name" value="Tscrpt_reg_PadR_N"/>
</dbReference>
<dbReference type="Gene3D" id="1.10.10.10">
    <property type="entry name" value="Winged helix-like DNA-binding domain superfamily/Winged helix DNA-binding domain"/>
    <property type="match status" value="1"/>
</dbReference>
<feature type="domain" description="Transcription regulator PadR N-terminal" evidence="2">
    <location>
        <begin position="11"/>
        <end position="83"/>
    </location>
</feature>
<dbReference type="HOGENOM" id="CLU_089258_1_0_0"/>
<organism evidence="4 5">
    <name type="scientific">Simkania negevensis (strain ATCC VR-1471 / DSM 27360 / Z)</name>
    <dbReference type="NCBI Taxonomy" id="331113"/>
    <lineage>
        <taxon>Bacteria</taxon>
        <taxon>Pseudomonadati</taxon>
        <taxon>Chlamydiota</taxon>
        <taxon>Chlamydiia</taxon>
        <taxon>Parachlamydiales</taxon>
        <taxon>Simkaniaceae</taxon>
        <taxon>Simkania</taxon>
    </lineage>
</organism>
<sequence>MRLVNKTRYAILGMLLEEARTGYEIKKFMQRSTVYFWRESDSTIYPMLKVLAKEGKVASEVASVGKKKKEIFSITERGREEFQSWLEAPTGSETPRNEFLLKLFFITEKREMKQLFQERLEKAQETYQTYKKIEERLESLADSSRKLIRLKALRYGIAQLALEIQWLKEESHG</sequence>
<gene>
    <name evidence="4" type="primary">padR</name>
    <name evidence="4" type="ordered locus">SNE_A16130</name>
</gene>